<sequence length="261" mass="30043">MTKKIKNIEIVFENLDSAVLEPENVELILEGISEEKTMIYGNSEVDTSKSAKKVSIEVSGMKDEYFEEFHGFLDEPYNMTLYDRLSGKDIVCVCLNYEDGTDDTVYVPYPEYEQYNYMQRNKYEKEIDTLFITIEDREQEEHVPNDEKPNFNEGETEDRTLDGLVSQVEEWSKDKGLDNNNPDRQALKFYEEAGEVASALSRGNLEALKDGIGDTVVTLIILSQQHDMSLQECLEFAYDEIKGRKGRTVNGTFIKEEDLNE</sequence>
<dbReference type="EMBL" id="KP881332">
    <property type="protein sequence ID" value="AKA61405.1"/>
    <property type="molecule type" value="Genomic_DNA"/>
</dbReference>
<feature type="compositionally biased region" description="Basic and acidic residues" evidence="1">
    <location>
        <begin position="138"/>
        <end position="150"/>
    </location>
</feature>
<accession>A0A0U1ZZK2</accession>
<dbReference type="RefSeq" id="YP_009275911.1">
    <property type="nucleotide sequence ID" value="NC_030933.1"/>
</dbReference>
<reference evidence="2 3" key="1">
    <citation type="journal article" date="2016" name="Virus Genes">
        <title>Genomic analysis of Staphylococcus phage Stau2 isolated from medical specimen.</title>
        <authorList>
            <person name="Hsieh S.E."/>
            <person name="Tseng Y.H."/>
            <person name="Lo H.H."/>
            <person name="Chen S.T."/>
            <person name="Wu C.N."/>
        </authorList>
    </citation>
    <scope>NUCLEOTIDE SEQUENCE [LARGE SCALE GENOMIC DNA]</scope>
</reference>
<evidence type="ECO:0000256" key="1">
    <source>
        <dbReference type="SAM" id="MobiDB-lite"/>
    </source>
</evidence>
<feature type="region of interest" description="Disordered" evidence="1">
    <location>
        <begin position="138"/>
        <end position="157"/>
    </location>
</feature>
<dbReference type="GO" id="GO:0003677">
    <property type="term" value="F:DNA binding"/>
    <property type="evidence" value="ECO:0007669"/>
    <property type="project" value="UniProtKB-KW"/>
</dbReference>
<name>A0A0U1ZZK2_9CAUD</name>
<proteinExistence type="predicted"/>
<dbReference type="KEGG" id="vg:28802367"/>
<dbReference type="CDD" id="cd11540">
    <property type="entry name" value="NTP-PPase_u3"/>
    <property type="match status" value="1"/>
</dbReference>
<dbReference type="GeneID" id="28802367"/>
<evidence type="ECO:0000313" key="2">
    <source>
        <dbReference type="EMBL" id="AKA61405.1"/>
    </source>
</evidence>
<keyword evidence="2" id="KW-0238">DNA-binding</keyword>
<keyword evidence="3" id="KW-1185">Reference proteome</keyword>
<dbReference type="Proteomes" id="UP000207597">
    <property type="component" value="Segment"/>
</dbReference>
<dbReference type="SUPFAM" id="SSF101386">
    <property type="entry name" value="all-alpha NTP pyrophosphatases"/>
    <property type="match status" value="1"/>
</dbReference>
<gene>
    <name evidence="2" type="ORF">Stau2_154</name>
</gene>
<dbReference type="Gene3D" id="1.10.287.1080">
    <property type="entry name" value="MazG-like"/>
    <property type="match status" value="1"/>
</dbReference>
<protein>
    <submittedName>
        <fullName evidence="2">ArpR DNA-binding protein</fullName>
    </submittedName>
</protein>
<evidence type="ECO:0000313" key="3">
    <source>
        <dbReference type="Proteomes" id="UP000207597"/>
    </source>
</evidence>
<organism evidence="2 3">
    <name type="scientific">Staphylococcus phage Stau2</name>
    <dbReference type="NCBI Taxonomy" id="1200862"/>
    <lineage>
        <taxon>Viruses</taxon>
        <taxon>Duplodnaviria</taxon>
        <taxon>Heunggongvirae</taxon>
        <taxon>Uroviricota</taxon>
        <taxon>Caudoviricetes</taxon>
        <taxon>Herelleviridae</taxon>
        <taxon>Twortvirinae</taxon>
        <taxon>Silviavirus</taxon>
        <taxon>Silviavirus stau2</taxon>
    </lineage>
</organism>